<name>A0A931F6Z1_9FIRM</name>
<evidence type="ECO:0000259" key="1">
    <source>
        <dbReference type="Pfam" id="PF09823"/>
    </source>
</evidence>
<sequence length="874" mass="101826">MSEKLKKKELIQIETDAFLMTIKGKPAHPKAGILEPANIDQKARVDLSLYALDHGQVTLKYYERQEDQLIKADSESIVINPVFFEYQDYDIYIESKIENQLNNQIEFDHINREIREAVTPPTKTSKNLFGSINFNSDIGLSDLILKNNGKTIASLTIEVFPSKIDYQEDYQQLIREVNEEVYNLAYDFLKKTYQEMRPKESDSATDSEFYTILRTIFNDLLKAFNRIKAYPHHRLVKEEKVKPASKVKDFNRQSIKWINKNSQHYDRELELPRKLLTVEKRTSFNTFENKFIRWIFNQLNKRLNRFSDRYNSMQRETDERLLTELKSMQRKLEYNLKHSFLAGIGELNKLDSITLVLQMAPGYRELYKYYLMLLKGLSLQGKVFELSLKELWELYEYWSYLKLNRLIRENDKYDMIKHNLIDLDYSGINVTLSKGNQAEVHYENIKTGEKFTLSYNKMVASSLTTGQKPDNVLTLNKENSDVEYHFVFDAKYRLNPGNGGKDNSIPGPEEATINTMHRYRDAIISELKSNNSSSDSHDMSEPTRAVVGAYVLFPYNDEEKYKDHQFYKSIDKINVGAFPFLPNHTELVSEFLEELIEESALTNYERNLLPAGTDRYQQETDFKDNVIIGSLSGYNLDENQTGRLLEHCLEENVFYIKYNQAILSKNLEYIGFYQSAKKFPESAGLHYYGKIKEIDVKSGSDIFLAPGSKSDSNKSSNNSYEKNLFTADTYTSSHSSGDAPEGLYLAFKVEEWNQLNPPIKAEGYGIIGNYIYTNDMLLQRAKTLPELSIKSLEEWRIWLELKRLKEEIKVHLKTKGIDNINKETSITGFSNQSFKIHIENDNLIITDPDNDRLIFECTILEFIANPRRVFNQIY</sequence>
<dbReference type="InterPro" id="IPR007505">
    <property type="entry name" value="PDDEXK_7"/>
</dbReference>
<comment type="caution">
    <text evidence="2">The sequence shown here is derived from an EMBL/GenBank/DDBJ whole genome shotgun (WGS) entry which is preliminary data.</text>
</comment>
<proteinExistence type="predicted"/>
<organism evidence="2 3">
    <name type="scientific">Halonatronomonas betaini</name>
    <dbReference type="NCBI Taxonomy" id="2778430"/>
    <lineage>
        <taxon>Bacteria</taxon>
        <taxon>Bacillati</taxon>
        <taxon>Bacillota</taxon>
        <taxon>Clostridia</taxon>
        <taxon>Halanaerobiales</taxon>
        <taxon>Halarsenatibacteraceae</taxon>
        <taxon>Halonatronomonas</taxon>
    </lineage>
</organism>
<evidence type="ECO:0000313" key="3">
    <source>
        <dbReference type="Proteomes" id="UP000621436"/>
    </source>
</evidence>
<protein>
    <submittedName>
        <fullName evidence="2">DUF2357 domain-containing protein</fullName>
    </submittedName>
</protein>
<dbReference type="InterPro" id="IPR018633">
    <property type="entry name" value="DUF2357"/>
</dbReference>
<dbReference type="EMBL" id="JADPIE010000002">
    <property type="protein sequence ID" value="MBF8436091.1"/>
    <property type="molecule type" value="Genomic_DNA"/>
</dbReference>
<dbReference type="Pfam" id="PF04411">
    <property type="entry name" value="PDDEXK_7"/>
    <property type="match status" value="1"/>
</dbReference>
<evidence type="ECO:0000313" key="2">
    <source>
        <dbReference type="EMBL" id="MBF8436091.1"/>
    </source>
</evidence>
<accession>A0A931F6Z1</accession>
<gene>
    <name evidence="2" type="ORF">I0Q91_03285</name>
</gene>
<keyword evidence="3" id="KW-1185">Reference proteome</keyword>
<dbReference type="Proteomes" id="UP000621436">
    <property type="component" value="Unassembled WGS sequence"/>
</dbReference>
<reference evidence="2" key="1">
    <citation type="submission" date="2020-11" db="EMBL/GenBank/DDBJ databases">
        <title>Halonatronomonas betainensis gen. nov., sp. nov. a novel haloalkaliphilic representative of the family Halanaerobiacae capable of betaine degradation.</title>
        <authorList>
            <person name="Boltyanskaya Y."/>
            <person name="Kevbrin V."/>
            <person name="Detkova E."/>
            <person name="Grouzdev D.S."/>
            <person name="Koziaeva V."/>
            <person name="Zhilina T."/>
        </authorList>
    </citation>
    <scope>NUCLEOTIDE SEQUENCE</scope>
    <source>
        <strain evidence="2">Z-7014</strain>
    </source>
</reference>
<dbReference type="AlphaFoldDB" id="A0A931F6Z1"/>
<dbReference type="Pfam" id="PF09823">
    <property type="entry name" value="DUF2357"/>
    <property type="match status" value="1"/>
</dbReference>
<feature type="domain" description="DUF2357" evidence="1">
    <location>
        <begin position="130"/>
        <end position="370"/>
    </location>
</feature>
<dbReference type="RefSeq" id="WP_270452855.1">
    <property type="nucleotide sequence ID" value="NZ_JADPIE010000002.1"/>
</dbReference>